<keyword evidence="2" id="KW-1185">Reference proteome</keyword>
<dbReference type="RefSeq" id="XP_013956374.1">
    <property type="nucleotide sequence ID" value="XM_014100899.1"/>
</dbReference>
<evidence type="ECO:0000313" key="1">
    <source>
        <dbReference type="EMBL" id="EHK22147.1"/>
    </source>
</evidence>
<organism evidence="1 2">
    <name type="scientific">Hypocrea virens (strain Gv29-8 / FGSC 10586)</name>
    <name type="common">Gliocladium virens</name>
    <name type="synonym">Trichoderma virens</name>
    <dbReference type="NCBI Taxonomy" id="413071"/>
    <lineage>
        <taxon>Eukaryota</taxon>
        <taxon>Fungi</taxon>
        <taxon>Dikarya</taxon>
        <taxon>Ascomycota</taxon>
        <taxon>Pezizomycotina</taxon>
        <taxon>Sordariomycetes</taxon>
        <taxon>Hypocreomycetidae</taxon>
        <taxon>Hypocreales</taxon>
        <taxon>Hypocreaceae</taxon>
        <taxon>Trichoderma</taxon>
    </lineage>
</organism>
<dbReference type="OMA" id="TEDECAM"/>
<dbReference type="eggNOG" id="ENOG502SPJT">
    <property type="taxonomic scope" value="Eukaryota"/>
</dbReference>
<evidence type="ECO:0000313" key="2">
    <source>
        <dbReference type="Proteomes" id="UP000007115"/>
    </source>
</evidence>
<protein>
    <submittedName>
        <fullName evidence="1">Uncharacterized protein</fullName>
    </submittedName>
</protein>
<sequence length="351" mass="39806">MAPDLKALFQRVAATADPTSVTRAERNQIYRLPPPDEEDRLCKEKTGFTMDELKKKAMADPETLTEVETFIIILGATHDVHIPGSGSSTLLWKMGLVDDEHQLARQVHHLLSNEYDIEVHRRAQKRARAFDDVKKARKAQKRQELVAAQAARIRASRPQWVNHMFDAQLPQWGFVIFRTAYSEGTDEKWRVFNGIFGTTVIQVFHKHWRIAASLSSTHVPIAVSDPLLEAADLETLRQRFKAMRERNEIPNRIATDCLLVADRAGPSEPDPWQNTLFLRAVNPDYDASAPNPSDEDLSGYEGVITIPLPKAVDWLYYCFFANSEDWETRYKVVKGGAAEQMVSTGSICFLN</sequence>
<dbReference type="HOGENOM" id="CLU_727813_0_0_1"/>
<proteinExistence type="predicted"/>
<dbReference type="VEuPathDB" id="FungiDB:TRIVIDRAFT_149892"/>
<reference evidence="1 2" key="1">
    <citation type="journal article" date="2011" name="Genome Biol.">
        <title>Comparative genome sequence analysis underscores mycoparasitism as the ancestral life style of Trichoderma.</title>
        <authorList>
            <person name="Kubicek C.P."/>
            <person name="Herrera-Estrella A."/>
            <person name="Seidl-Seiboth V."/>
            <person name="Martinez D.A."/>
            <person name="Druzhinina I.S."/>
            <person name="Thon M."/>
            <person name="Zeilinger S."/>
            <person name="Casas-Flores S."/>
            <person name="Horwitz B.A."/>
            <person name="Mukherjee P.K."/>
            <person name="Mukherjee M."/>
            <person name="Kredics L."/>
            <person name="Alcaraz L.D."/>
            <person name="Aerts A."/>
            <person name="Antal Z."/>
            <person name="Atanasova L."/>
            <person name="Cervantes-Badillo M.G."/>
            <person name="Challacombe J."/>
            <person name="Chertkov O."/>
            <person name="McCluskey K."/>
            <person name="Coulpier F."/>
            <person name="Deshpande N."/>
            <person name="von Doehren H."/>
            <person name="Ebbole D.J."/>
            <person name="Esquivel-Naranjo E.U."/>
            <person name="Fekete E."/>
            <person name="Flipphi M."/>
            <person name="Glaser F."/>
            <person name="Gomez-Rodriguez E.Y."/>
            <person name="Gruber S."/>
            <person name="Han C."/>
            <person name="Henrissat B."/>
            <person name="Hermosa R."/>
            <person name="Hernandez-Onate M."/>
            <person name="Karaffa L."/>
            <person name="Kosti I."/>
            <person name="Le Crom S."/>
            <person name="Lindquist E."/>
            <person name="Lucas S."/>
            <person name="Luebeck M."/>
            <person name="Luebeck P.S."/>
            <person name="Margeot A."/>
            <person name="Metz B."/>
            <person name="Misra M."/>
            <person name="Nevalainen H."/>
            <person name="Omann M."/>
            <person name="Packer N."/>
            <person name="Perrone G."/>
            <person name="Uresti-Rivera E.E."/>
            <person name="Salamov A."/>
            <person name="Schmoll M."/>
            <person name="Seiboth B."/>
            <person name="Shapiro H."/>
            <person name="Sukno S."/>
            <person name="Tamayo-Ramos J.A."/>
            <person name="Tisch D."/>
            <person name="Wiest A."/>
            <person name="Wilkinson H.H."/>
            <person name="Zhang M."/>
            <person name="Coutinho P.M."/>
            <person name="Kenerley C.M."/>
            <person name="Monte E."/>
            <person name="Baker S.E."/>
            <person name="Grigoriev I.V."/>
        </authorList>
    </citation>
    <scope>NUCLEOTIDE SEQUENCE [LARGE SCALE GENOMIC DNA]</scope>
    <source>
        <strain evidence="2">Gv29-8 / FGSC 10586</strain>
    </source>
</reference>
<accession>G9MSD0</accession>
<dbReference type="Proteomes" id="UP000007115">
    <property type="component" value="Unassembled WGS sequence"/>
</dbReference>
<name>G9MSD0_HYPVG</name>
<dbReference type="OrthoDB" id="4424523at2759"/>
<dbReference type="GeneID" id="25788060"/>
<comment type="caution">
    <text evidence="1">The sequence shown here is derived from an EMBL/GenBank/DDBJ whole genome shotgun (WGS) entry which is preliminary data.</text>
</comment>
<dbReference type="InParanoid" id="G9MSD0"/>
<dbReference type="EMBL" id="ABDF02000006">
    <property type="protein sequence ID" value="EHK22147.1"/>
    <property type="molecule type" value="Genomic_DNA"/>
</dbReference>
<dbReference type="AlphaFoldDB" id="G9MSD0"/>
<gene>
    <name evidence="1" type="ORF">TRIVIDRAFT_149892</name>
</gene>